<keyword evidence="1" id="KW-0732">Signal</keyword>
<dbReference type="EMBL" id="MU853868">
    <property type="protein sequence ID" value="KAK3936938.1"/>
    <property type="molecule type" value="Genomic_DNA"/>
</dbReference>
<reference evidence="3" key="1">
    <citation type="journal article" date="2023" name="Mol. Phylogenet. Evol.">
        <title>Genome-scale phylogeny and comparative genomics of the fungal order Sordariales.</title>
        <authorList>
            <person name="Hensen N."/>
            <person name="Bonometti L."/>
            <person name="Westerberg I."/>
            <person name="Brannstrom I.O."/>
            <person name="Guillou S."/>
            <person name="Cros-Aarteil S."/>
            <person name="Calhoun S."/>
            <person name="Haridas S."/>
            <person name="Kuo A."/>
            <person name="Mondo S."/>
            <person name="Pangilinan J."/>
            <person name="Riley R."/>
            <person name="LaButti K."/>
            <person name="Andreopoulos B."/>
            <person name="Lipzen A."/>
            <person name="Chen C."/>
            <person name="Yan M."/>
            <person name="Daum C."/>
            <person name="Ng V."/>
            <person name="Clum A."/>
            <person name="Steindorff A."/>
            <person name="Ohm R.A."/>
            <person name="Martin F."/>
            <person name="Silar P."/>
            <person name="Natvig D.O."/>
            <person name="Lalanne C."/>
            <person name="Gautier V."/>
            <person name="Ament-Velasquez S.L."/>
            <person name="Kruys A."/>
            <person name="Hutchinson M.I."/>
            <person name="Powell A.J."/>
            <person name="Barry K."/>
            <person name="Miller A.N."/>
            <person name="Grigoriev I.V."/>
            <person name="Debuchy R."/>
            <person name="Gladieux P."/>
            <person name="Hiltunen Thoren M."/>
            <person name="Johannesson H."/>
        </authorList>
    </citation>
    <scope>NUCLEOTIDE SEQUENCE [LARGE SCALE GENOMIC DNA]</scope>
    <source>
        <strain evidence="3">CBS 340.73</strain>
    </source>
</reference>
<name>A0AAN6N336_9PEZI</name>
<sequence length="99" mass="11664">AMAHVTPAFTWKLAALMLNTLLSKYQSYSRIEGKDFLKPEKDKQLRPLPKDWALRGLVWVADYFLNGWFSNNKLDEDERHIEIASHAERRKERILYLGC</sequence>
<comment type="caution">
    <text evidence="2">The sequence shown here is derived from an EMBL/GenBank/DDBJ whole genome shotgun (WGS) entry which is preliminary data.</text>
</comment>
<feature type="signal peptide" evidence="1">
    <location>
        <begin position="1"/>
        <end position="23"/>
    </location>
</feature>
<evidence type="ECO:0000256" key="1">
    <source>
        <dbReference type="SAM" id="SignalP"/>
    </source>
</evidence>
<accession>A0AAN6N336</accession>
<dbReference type="SUPFAM" id="SSF48452">
    <property type="entry name" value="TPR-like"/>
    <property type="match status" value="1"/>
</dbReference>
<feature type="non-terminal residue" evidence="2">
    <location>
        <position position="1"/>
    </location>
</feature>
<dbReference type="AlphaFoldDB" id="A0AAN6N336"/>
<dbReference type="InterPro" id="IPR011990">
    <property type="entry name" value="TPR-like_helical_dom_sf"/>
</dbReference>
<evidence type="ECO:0000313" key="2">
    <source>
        <dbReference type="EMBL" id="KAK3936938.1"/>
    </source>
</evidence>
<evidence type="ECO:0000313" key="3">
    <source>
        <dbReference type="Proteomes" id="UP001303473"/>
    </source>
</evidence>
<feature type="chain" id="PRO_5043039249" evidence="1">
    <location>
        <begin position="24"/>
        <end position="99"/>
    </location>
</feature>
<keyword evidence="3" id="KW-1185">Reference proteome</keyword>
<gene>
    <name evidence="2" type="ORF">QBC46DRAFT_268641</name>
</gene>
<proteinExistence type="predicted"/>
<protein>
    <submittedName>
        <fullName evidence="2">Uncharacterized protein</fullName>
    </submittedName>
</protein>
<dbReference type="Proteomes" id="UP001303473">
    <property type="component" value="Unassembled WGS sequence"/>
</dbReference>
<organism evidence="2 3">
    <name type="scientific">Diplogelasinospora grovesii</name>
    <dbReference type="NCBI Taxonomy" id="303347"/>
    <lineage>
        <taxon>Eukaryota</taxon>
        <taxon>Fungi</taxon>
        <taxon>Dikarya</taxon>
        <taxon>Ascomycota</taxon>
        <taxon>Pezizomycotina</taxon>
        <taxon>Sordariomycetes</taxon>
        <taxon>Sordariomycetidae</taxon>
        <taxon>Sordariales</taxon>
        <taxon>Diplogelasinosporaceae</taxon>
        <taxon>Diplogelasinospora</taxon>
    </lineage>
</organism>